<accession>A0A6M5Z0B4</accession>
<sequence>METPLIRVTLLNRIKDETDTAAWREFVRLYGPVVYRFARKRGLSDADAADLMQVILRDVAHNAGKIQYDPHHETFCDWLFAATCHTLTTFLSAQKERPYWSAGSGSQVPSASGPGAERDSDWDTEYRRQLATKAMGLVKPEFPLSTWQAFWKTEVDGRPAQDVGLELKMTAGAVYVAKSRVLARLHGEVQRLQTEAGAW</sequence>
<proteinExistence type="predicted"/>
<protein>
    <submittedName>
        <fullName evidence="6">Putative ECF sigma factor</fullName>
    </submittedName>
</protein>
<evidence type="ECO:0000256" key="3">
    <source>
        <dbReference type="ARBA" id="ARBA00023125"/>
    </source>
</evidence>
<keyword evidence="1" id="KW-0805">Transcription regulation</keyword>
<dbReference type="PANTHER" id="PTHR43133">
    <property type="entry name" value="RNA POLYMERASE ECF-TYPE SIGMA FACTO"/>
    <property type="match status" value="1"/>
</dbReference>
<evidence type="ECO:0000313" key="7">
    <source>
        <dbReference type="Proteomes" id="UP000503447"/>
    </source>
</evidence>
<keyword evidence="7" id="KW-1185">Reference proteome</keyword>
<dbReference type="GO" id="GO:0003677">
    <property type="term" value="F:DNA binding"/>
    <property type="evidence" value="ECO:0007669"/>
    <property type="project" value="UniProtKB-KW"/>
</dbReference>
<keyword evidence="4" id="KW-0804">Transcription</keyword>
<evidence type="ECO:0000256" key="5">
    <source>
        <dbReference type="SAM" id="MobiDB-lite"/>
    </source>
</evidence>
<name>A0A6M5Z0B4_9BACT</name>
<feature type="region of interest" description="Disordered" evidence="5">
    <location>
        <begin position="101"/>
        <end position="122"/>
    </location>
</feature>
<organism evidence="6 7">
    <name type="scientific">Frigoriglobus tundricola</name>
    <dbReference type="NCBI Taxonomy" id="2774151"/>
    <lineage>
        <taxon>Bacteria</taxon>
        <taxon>Pseudomonadati</taxon>
        <taxon>Planctomycetota</taxon>
        <taxon>Planctomycetia</taxon>
        <taxon>Gemmatales</taxon>
        <taxon>Gemmataceae</taxon>
        <taxon>Frigoriglobus</taxon>
    </lineage>
</organism>
<dbReference type="Gene3D" id="1.10.1740.10">
    <property type="match status" value="1"/>
</dbReference>
<evidence type="ECO:0000256" key="4">
    <source>
        <dbReference type="ARBA" id="ARBA00023163"/>
    </source>
</evidence>
<dbReference type="SUPFAM" id="SSF88946">
    <property type="entry name" value="Sigma2 domain of RNA polymerase sigma factors"/>
    <property type="match status" value="1"/>
</dbReference>
<dbReference type="GO" id="GO:0006352">
    <property type="term" value="P:DNA-templated transcription initiation"/>
    <property type="evidence" value="ECO:0007669"/>
    <property type="project" value="InterPro"/>
</dbReference>
<evidence type="ECO:0000313" key="6">
    <source>
        <dbReference type="EMBL" id="QJW99759.1"/>
    </source>
</evidence>
<dbReference type="EMBL" id="CP053452">
    <property type="protein sequence ID" value="QJW99759.1"/>
    <property type="molecule type" value="Genomic_DNA"/>
</dbReference>
<keyword evidence="3" id="KW-0238">DNA-binding</keyword>
<reference evidence="7" key="1">
    <citation type="submission" date="2020-05" db="EMBL/GenBank/DDBJ databases">
        <title>Frigoriglobus tundricola gen. nov., sp. nov., a psychrotolerant cellulolytic planctomycete of the family Gemmataceae with two divergent copies of 16S rRNA gene.</title>
        <authorList>
            <person name="Kulichevskaya I.S."/>
            <person name="Ivanova A.A."/>
            <person name="Naumoff D.G."/>
            <person name="Beletsky A.V."/>
            <person name="Rijpstra W.I.C."/>
            <person name="Sinninghe Damste J.S."/>
            <person name="Mardanov A.V."/>
            <person name="Ravin N.V."/>
            <person name="Dedysh S.N."/>
        </authorList>
    </citation>
    <scope>NUCLEOTIDE SEQUENCE [LARGE SCALE GENOMIC DNA]</scope>
    <source>
        <strain evidence="7">PL17</strain>
    </source>
</reference>
<dbReference type="InterPro" id="IPR013325">
    <property type="entry name" value="RNA_pol_sigma_r2"/>
</dbReference>
<evidence type="ECO:0000256" key="2">
    <source>
        <dbReference type="ARBA" id="ARBA00023082"/>
    </source>
</evidence>
<dbReference type="KEGG" id="ftj:FTUN_7382"/>
<dbReference type="RefSeq" id="WP_227254566.1">
    <property type="nucleotide sequence ID" value="NZ_CP053452.2"/>
</dbReference>
<evidence type="ECO:0000256" key="1">
    <source>
        <dbReference type="ARBA" id="ARBA00023015"/>
    </source>
</evidence>
<keyword evidence="2" id="KW-0731">Sigma factor</keyword>
<dbReference type="AlphaFoldDB" id="A0A6M5Z0B4"/>
<dbReference type="GO" id="GO:0016987">
    <property type="term" value="F:sigma factor activity"/>
    <property type="evidence" value="ECO:0007669"/>
    <property type="project" value="UniProtKB-KW"/>
</dbReference>
<dbReference type="Proteomes" id="UP000503447">
    <property type="component" value="Chromosome"/>
</dbReference>
<gene>
    <name evidence="6" type="ORF">FTUN_7382</name>
</gene>
<dbReference type="InterPro" id="IPR039425">
    <property type="entry name" value="RNA_pol_sigma-70-like"/>
</dbReference>
<dbReference type="PANTHER" id="PTHR43133:SF8">
    <property type="entry name" value="RNA POLYMERASE SIGMA FACTOR HI_1459-RELATED"/>
    <property type="match status" value="1"/>
</dbReference>